<keyword evidence="5" id="KW-0732">Signal</keyword>
<dbReference type="RefSeq" id="WP_345098098.1">
    <property type="nucleotide sequence ID" value="NZ_BAABGS010000012.1"/>
</dbReference>
<dbReference type="Pfam" id="PF04357">
    <property type="entry name" value="TamB"/>
    <property type="match status" value="1"/>
</dbReference>
<organism evidence="7 8">
    <name type="scientific">Chelativorans composti</name>
    <dbReference type="NCBI Taxonomy" id="768533"/>
    <lineage>
        <taxon>Bacteria</taxon>
        <taxon>Pseudomonadati</taxon>
        <taxon>Pseudomonadota</taxon>
        <taxon>Alphaproteobacteria</taxon>
        <taxon>Hyphomicrobiales</taxon>
        <taxon>Phyllobacteriaceae</taxon>
        <taxon>Chelativorans</taxon>
    </lineage>
</organism>
<keyword evidence="4" id="KW-0472">Membrane</keyword>
<accession>A0ABW5DIU4</accession>
<dbReference type="Proteomes" id="UP001597373">
    <property type="component" value="Unassembled WGS sequence"/>
</dbReference>
<evidence type="ECO:0000256" key="4">
    <source>
        <dbReference type="ARBA" id="ARBA00023136"/>
    </source>
</evidence>
<evidence type="ECO:0000256" key="5">
    <source>
        <dbReference type="SAM" id="SignalP"/>
    </source>
</evidence>
<feature type="chain" id="PRO_5045458519" evidence="5">
    <location>
        <begin position="20"/>
        <end position="1538"/>
    </location>
</feature>
<keyword evidence="8" id="KW-1185">Reference proteome</keyword>
<evidence type="ECO:0000256" key="2">
    <source>
        <dbReference type="ARBA" id="ARBA00022692"/>
    </source>
</evidence>
<dbReference type="InterPro" id="IPR007452">
    <property type="entry name" value="TamB_C"/>
</dbReference>
<gene>
    <name evidence="7" type="ORF">ACFSMZ_13800</name>
</gene>
<reference evidence="8" key="1">
    <citation type="journal article" date="2019" name="Int. J. Syst. Evol. Microbiol.">
        <title>The Global Catalogue of Microorganisms (GCM) 10K type strain sequencing project: providing services to taxonomists for standard genome sequencing and annotation.</title>
        <authorList>
            <consortium name="The Broad Institute Genomics Platform"/>
            <consortium name="The Broad Institute Genome Sequencing Center for Infectious Disease"/>
            <person name="Wu L."/>
            <person name="Ma J."/>
        </authorList>
    </citation>
    <scope>NUCLEOTIDE SEQUENCE [LARGE SCALE GENOMIC DNA]</scope>
    <source>
        <strain evidence="8">KCTC 23707</strain>
    </source>
</reference>
<comment type="caution">
    <text evidence="7">The sequence shown here is derived from an EMBL/GenBank/DDBJ whole genome shotgun (WGS) entry which is preliminary data.</text>
</comment>
<dbReference type="EMBL" id="JBHUIR010000054">
    <property type="protein sequence ID" value="MFD2260824.1"/>
    <property type="molecule type" value="Genomic_DNA"/>
</dbReference>
<evidence type="ECO:0000256" key="3">
    <source>
        <dbReference type="ARBA" id="ARBA00022989"/>
    </source>
</evidence>
<feature type="domain" description="Translocation and assembly module TamB C-terminal" evidence="6">
    <location>
        <begin position="1189"/>
        <end position="1538"/>
    </location>
</feature>
<sequence length="1538" mass="159313">MIRIVLISVVGITAGFALAQDSATQQSPEEERSFFTSLLEDQLSTPNRIIRISGIEGVLSSQATIGQITVADREGVWLRINNASIDWSRSALIFSQRLEISHISAASIEVLRRPLPDEDALPSPEARSFSVPELPIAINLEELEVPAITFGEEVFGLASQLALEGRLKLEAGTLDTELNVNRLDGPGGQLSLTAAYANSTSQLALNVSLSEPENGVLANALNIDGRPPLALTIQGEGPVQNLDVNLALDADGARALAGMAQFREEPEGIGFNVDVGGPISRLIAPQYRAFFGNDTRLQAAGVSRSAGGLLLSSLTVSSEALQLEAAAETAPDGFLTALSLDASIADPQQQRVVLPVAGGDTSVRSARLTATYGEAGTDAWQVALDIDDLDTGTFAARDTRLRLNGQARNLNDAANRNISYLVAGEISGISSDDPNLVQALGDSIRLNSRGHWDAGKPLTLTDLELAAQSFVARLSGDVQNFAFNGNVSLEAQDISAFSGLADRRLGGGLSFTATGELKPISGAFNLTLDGTGSGLRVGNDAANALLKGETRLTGRVARTTEGFEAQNFRVASEQMELEANGSFSTEAADFRFETAITDLGLISERASGRLTANGTARGSASDLKVDLVAEVPEGSVLSRPLTRAKLGFDGRIRDGDLDGSAFGEALLDGKAATLSANIATADETRSMRDILFSAEGARLTGNVTQDATGLLTGELTVDASDISNAAALFLTQAKGAVKANIRLEPQNGEQRASLDGTVRGLELETVSLDSADIQATAADLFGVPAIQGTIRANGLKTAGIDVARLEADASSNGSNTAFNARTSLANGTDIVTSGTLAPEQDGFRLGIDTLTLQQNQIAARLLHPVTINTAGDAITFSPVELDVAGGRIAAEGTLNDRLDVALSMAGVPLSIANAIRADLGMGGTIDGNARIGGTRSAPQITFDLRGRDIRSSALAAAGVSTLAVSANGSTDGNALNLNGEITSPEGVRANVQGSVPLNGSQMDLNIALRSFPLAVLNRHVPNQNLGGTLTGTAKIGGTTSSPTAQFNIQGRGLTALQLTELGIAPLSLEAAGSYVNDRVQLTSLRADGPAGLNLTASGTIPVAGNGLSVSARGTIPLTLGNRLLIDRGTQLSGTATADVQVSGSLTSPLINGTLSTRGASVVDPLTNLRLNNVAVDAALSGDTVNLRSATASFARGGTLAISGTVSTNAASGFPANLSIRLDNARYTDGELVTATVNGAMSISGPLTRDPLLAGNLRIERAEVVVPESLGGGAASIDVRHIDPPAAVVQTLQRARAEDGTPMPGSRPSVMRLDLTVDAPARIFIRGRGLDAEVGGSVRLTGPITSVEPVGGFRLIRGRLSILGQRIVLSEGTVTLTGDLDPDLNFIATSEANGTHIIITVRGRVSNPSVNFSSEPALPEDEVLSQLIFNRSIDQLSPIQLAQLAVAASELAGGNTSLLGSLRSATGLDELDVTTDAEGNFGVRAGRYIQENIYLGVETGAKGDAKATINLDVTEHLRLRGSTGTDGDTGGGIFYEKDY</sequence>
<evidence type="ECO:0000313" key="8">
    <source>
        <dbReference type="Proteomes" id="UP001597373"/>
    </source>
</evidence>
<keyword evidence="2" id="KW-0812">Transmembrane</keyword>
<proteinExistence type="predicted"/>
<comment type="subcellular location">
    <subcellularLocation>
        <location evidence="1">Membrane</location>
        <topology evidence="1">Single-pass membrane protein</topology>
    </subcellularLocation>
</comment>
<dbReference type="PANTHER" id="PTHR36985">
    <property type="entry name" value="TRANSLOCATION AND ASSEMBLY MODULE SUBUNIT TAMB"/>
    <property type="match status" value="1"/>
</dbReference>
<dbReference type="PANTHER" id="PTHR36985:SF1">
    <property type="entry name" value="TRANSLOCATION AND ASSEMBLY MODULE SUBUNIT TAMB"/>
    <property type="match status" value="1"/>
</dbReference>
<feature type="signal peptide" evidence="5">
    <location>
        <begin position="1"/>
        <end position="19"/>
    </location>
</feature>
<protein>
    <submittedName>
        <fullName evidence="7">Translocation/assembly module TamB domain-containing protein</fullName>
    </submittedName>
</protein>
<keyword evidence="3" id="KW-1133">Transmembrane helix</keyword>
<name>A0ABW5DIU4_9HYPH</name>
<evidence type="ECO:0000259" key="6">
    <source>
        <dbReference type="Pfam" id="PF04357"/>
    </source>
</evidence>
<evidence type="ECO:0000256" key="1">
    <source>
        <dbReference type="ARBA" id="ARBA00004167"/>
    </source>
</evidence>
<evidence type="ECO:0000313" key="7">
    <source>
        <dbReference type="EMBL" id="MFD2260824.1"/>
    </source>
</evidence>